<gene>
    <name evidence="1" type="ORF">Colly1_81</name>
</gene>
<accession>A0A8E4XXW3</accession>
<keyword evidence="2" id="KW-1185">Reference proteome</keyword>
<reference evidence="1" key="1">
    <citation type="submission" date="2020-07" db="EMBL/GenBank/DDBJ databases">
        <title>Highly diverse flavobacterial phages as mortality factor during North Sea spring blooms.</title>
        <authorList>
            <person name="Bartlau N."/>
            <person name="Wichels A."/>
            <person name="Krohne G."/>
            <person name="Adriaenssens E.M."/>
            <person name="Heins A."/>
            <person name="Fuchs B.M."/>
            <person name="Amann R."/>
            <person name="Moraru C."/>
        </authorList>
    </citation>
    <scope>NUCLEOTIDE SEQUENCE</scope>
</reference>
<sequence length="496" mass="54558">MNIGSNIREESDNRVATVNPAPLYNIAIVGKADAGPLNKAVLLADDDFFYRIFGRNNVDYAAHIIRGIFQNVEDVVPNVYFVRDYDPTEAGDAASVALTTVGTGSITVSSAYFGDTSPGADGNKLRVIVNDGFTSGSYYIEVYKADSDGNLSRVETTPEFTISNIKEILDANSQYITATSVTPETITAITAGTTLSLTSGADPDDAAEADSIANLAVLENKKLQYIIHTDHFTQSYFLLQEAWARKQKVLPIISASSSMNPASTFTEYSSLLVKESFNAGYFNWGYVSKFDEDEGEVLVPLIGHIFGAYYVNNRVKEGSKAHEAPGGMRVTVRGINSLQHNDLLTPTIRTSITRSYGWNVINFEEGFGIVVQSSRTMSTANHLYSIHIRTAKNYLIQSFADTLKFYQQKGNNPKNRLSLTVALRSFLRGEYDKGMFEVENGFEGSVGVICDETNNGKLVRQQRQMQSRVKLVFTEIAEEVTLALSQSVDALNIVEQ</sequence>
<protein>
    <submittedName>
        <fullName evidence="1">Tail sheath protein</fullName>
    </submittedName>
</protein>
<proteinExistence type="predicted"/>
<dbReference type="EMBL" id="MT732450">
    <property type="protein sequence ID" value="QQO97368.1"/>
    <property type="molecule type" value="Genomic_DNA"/>
</dbReference>
<evidence type="ECO:0000313" key="1">
    <source>
        <dbReference type="EMBL" id="QQO97368.1"/>
    </source>
</evidence>
<name>A0A8E4XXW3_9CAUD</name>
<organism evidence="1 2">
    <name type="scientific">Maribacter phage Colly_1</name>
    <dbReference type="NCBI Taxonomy" id="2745691"/>
    <lineage>
        <taxon>Viruses</taxon>
        <taxon>Duplodnaviria</taxon>
        <taxon>Heunggongvirae</taxon>
        <taxon>Uroviricota</taxon>
        <taxon>Caudoviricetes</taxon>
        <taxon>Molycolviridae</taxon>
        <taxon>Mollyvirus</taxon>
        <taxon>Mollyvirus colly</taxon>
    </lineage>
</organism>
<dbReference type="Proteomes" id="UP000693899">
    <property type="component" value="Segment"/>
</dbReference>
<evidence type="ECO:0000313" key="2">
    <source>
        <dbReference type="Proteomes" id="UP000693899"/>
    </source>
</evidence>